<reference evidence="1" key="1">
    <citation type="submission" date="2022-03" db="EMBL/GenBank/DDBJ databases">
        <title>Draft genome sequence of Aduncisulcus paluster, a free-living microaerophilic Fornicata.</title>
        <authorList>
            <person name="Yuyama I."/>
            <person name="Kume K."/>
            <person name="Tamura T."/>
            <person name="Inagaki Y."/>
            <person name="Hashimoto T."/>
        </authorList>
    </citation>
    <scope>NUCLEOTIDE SEQUENCE</scope>
    <source>
        <strain evidence="1">NY0171</strain>
    </source>
</reference>
<dbReference type="EMBL" id="BQXS01000760">
    <property type="protein sequence ID" value="GKT29253.1"/>
    <property type="molecule type" value="Genomic_DNA"/>
</dbReference>
<accession>A0ABQ5K9L3</accession>
<proteinExistence type="predicted"/>
<comment type="caution">
    <text evidence="1">The sequence shown here is derived from an EMBL/GenBank/DDBJ whole genome shotgun (WGS) entry which is preliminary data.</text>
</comment>
<dbReference type="InterPro" id="IPR035948">
    <property type="entry name" value="YwqG-like_sf"/>
</dbReference>
<dbReference type="InterPro" id="IPR015315">
    <property type="entry name" value="DUF1963"/>
</dbReference>
<name>A0ABQ5K9L3_9EUKA</name>
<dbReference type="SUPFAM" id="SSF103032">
    <property type="entry name" value="Hypothetical protein YwqG"/>
    <property type="match status" value="1"/>
</dbReference>
<keyword evidence="2" id="KW-1185">Reference proteome</keyword>
<dbReference type="Pfam" id="PF09234">
    <property type="entry name" value="DUF1963"/>
    <property type="match status" value="1"/>
</dbReference>
<protein>
    <recommendedName>
        <fullName evidence="3">DUF1963 domain-containing protein</fullName>
    </recommendedName>
</protein>
<gene>
    <name evidence="1" type="ORF">ADUPG1_001122</name>
</gene>
<evidence type="ECO:0008006" key="3">
    <source>
        <dbReference type="Google" id="ProtNLM"/>
    </source>
</evidence>
<evidence type="ECO:0000313" key="2">
    <source>
        <dbReference type="Proteomes" id="UP001057375"/>
    </source>
</evidence>
<dbReference type="Gene3D" id="2.30.320.10">
    <property type="entry name" value="YwqG-like"/>
    <property type="match status" value="1"/>
</dbReference>
<sequence>MPVVPEYPNGLTLPILQELLAEADPPFSASIYPSDATLTSFYQALKSLEKIKYTTSCEAVAEIDDVDTLCSKYGGKKPYVSEQHPYPICPHDNLPLVFFFQLCVNDIPEEIRPASLLSGSILQLFKCRALDGSCSAVTYAGGLEDPEYFCRIVNPLVETASTAYPLVPDPIETLSCKKVTGYIPRLCFPNYVEFSQHFPEFSDEVWLDLVFDSLHDKFEFDGDGIGGYPQWVQSPDYRSCPICGATCEFVYQIEGEDLFQFMFGDCGNCQILVCPEHGDQSIQMVWASG</sequence>
<dbReference type="Proteomes" id="UP001057375">
    <property type="component" value="Unassembled WGS sequence"/>
</dbReference>
<organism evidence="1 2">
    <name type="scientific">Aduncisulcus paluster</name>
    <dbReference type="NCBI Taxonomy" id="2918883"/>
    <lineage>
        <taxon>Eukaryota</taxon>
        <taxon>Metamonada</taxon>
        <taxon>Carpediemonas-like organisms</taxon>
        <taxon>Aduncisulcus</taxon>
    </lineage>
</organism>
<evidence type="ECO:0000313" key="1">
    <source>
        <dbReference type="EMBL" id="GKT29253.1"/>
    </source>
</evidence>